<dbReference type="HOGENOM" id="CLU_1366085_0_0_1"/>
<reference evidence="2 3" key="1">
    <citation type="submission" date="2013-03" db="EMBL/GenBank/DDBJ databases">
        <title>The Genome Sequence of Capronia epimyces CBS 606.96.</title>
        <authorList>
            <consortium name="The Broad Institute Genomics Platform"/>
            <person name="Cuomo C."/>
            <person name="de Hoog S."/>
            <person name="Gorbushina A."/>
            <person name="Walker B."/>
            <person name="Young S.K."/>
            <person name="Zeng Q."/>
            <person name="Gargeya S."/>
            <person name="Fitzgerald M."/>
            <person name="Haas B."/>
            <person name="Abouelleil A."/>
            <person name="Allen A.W."/>
            <person name="Alvarado L."/>
            <person name="Arachchi H.M."/>
            <person name="Berlin A.M."/>
            <person name="Chapman S.B."/>
            <person name="Gainer-Dewar J."/>
            <person name="Goldberg J."/>
            <person name="Griggs A."/>
            <person name="Gujja S."/>
            <person name="Hansen M."/>
            <person name="Howarth C."/>
            <person name="Imamovic A."/>
            <person name="Ireland A."/>
            <person name="Larimer J."/>
            <person name="McCowan C."/>
            <person name="Murphy C."/>
            <person name="Pearson M."/>
            <person name="Poon T.W."/>
            <person name="Priest M."/>
            <person name="Roberts A."/>
            <person name="Saif S."/>
            <person name="Shea T."/>
            <person name="Sisk P."/>
            <person name="Sykes S."/>
            <person name="Wortman J."/>
            <person name="Nusbaum C."/>
            <person name="Birren B."/>
        </authorList>
    </citation>
    <scope>NUCLEOTIDE SEQUENCE [LARGE SCALE GENOMIC DNA]</scope>
    <source>
        <strain evidence="2 3">CBS 606.96</strain>
    </source>
</reference>
<dbReference type="AlphaFoldDB" id="W9YF02"/>
<sequence length="200" mass="22858">MGIQYCLDSLKHSLRQLKALDKGARRSHRVSIERTVNEMAGHALIVVFPMVQKLDALYRGQPLKFNLVDNYSAAVQDNPTRLYALFNKRMLGPSGLRHHLRRANDRELFDTYRAIGCTTFTDFEILVHRAVTGLEVEIKDLETMLATEIEGMAEQDWDSERRAVERGEDGGDDETENVKMNDDGEREVDCEVEMDLVQTV</sequence>
<proteinExistence type="predicted"/>
<keyword evidence="3" id="KW-1185">Reference proteome</keyword>
<dbReference type="RefSeq" id="XP_007735442.1">
    <property type="nucleotide sequence ID" value="XM_007737252.1"/>
</dbReference>
<feature type="compositionally biased region" description="Basic and acidic residues" evidence="1">
    <location>
        <begin position="176"/>
        <end position="188"/>
    </location>
</feature>
<dbReference type="EMBL" id="AMGY01000006">
    <property type="protein sequence ID" value="EXJ80854.1"/>
    <property type="molecule type" value="Genomic_DNA"/>
</dbReference>
<dbReference type="Proteomes" id="UP000019478">
    <property type="component" value="Unassembled WGS sequence"/>
</dbReference>
<organism evidence="2 3">
    <name type="scientific">Capronia epimyces CBS 606.96</name>
    <dbReference type="NCBI Taxonomy" id="1182542"/>
    <lineage>
        <taxon>Eukaryota</taxon>
        <taxon>Fungi</taxon>
        <taxon>Dikarya</taxon>
        <taxon>Ascomycota</taxon>
        <taxon>Pezizomycotina</taxon>
        <taxon>Eurotiomycetes</taxon>
        <taxon>Chaetothyriomycetidae</taxon>
        <taxon>Chaetothyriales</taxon>
        <taxon>Herpotrichiellaceae</taxon>
        <taxon>Capronia</taxon>
    </lineage>
</organism>
<name>W9YF02_9EURO</name>
<comment type="caution">
    <text evidence="2">The sequence shown here is derived from an EMBL/GenBank/DDBJ whole genome shotgun (WGS) entry which is preliminary data.</text>
</comment>
<feature type="region of interest" description="Disordered" evidence="1">
    <location>
        <begin position="157"/>
        <end position="188"/>
    </location>
</feature>
<feature type="compositionally biased region" description="Basic and acidic residues" evidence="1">
    <location>
        <begin position="158"/>
        <end position="169"/>
    </location>
</feature>
<dbReference type="GeneID" id="19171242"/>
<evidence type="ECO:0000256" key="1">
    <source>
        <dbReference type="SAM" id="MobiDB-lite"/>
    </source>
</evidence>
<protein>
    <submittedName>
        <fullName evidence="2">Uncharacterized protein</fullName>
    </submittedName>
</protein>
<gene>
    <name evidence="2" type="ORF">A1O3_07140</name>
</gene>
<evidence type="ECO:0000313" key="3">
    <source>
        <dbReference type="Proteomes" id="UP000019478"/>
    </source>
</evidence>
<evidence type="ECO:0000313" key="2">
    <source>
        <dbReference type="EMBL" id="EXJ80854.1"/>
    </source>
</evidence>
<accession>W9YF02</accession>